<dbReference type="PANTHER" id="PTHR15876">
    <property type="entry name" value="TRANSMEMBRANE PROTEIN ADIPOCYTE-ASSOCIATED 1"/>
    <property type="match status" value="1"/>
</dbReference>
<feature type="compositionally biased region" description="Basic and acidic residues" evidence="6">
    <location>
        <begin position="409"/>
        <end position="424"/>
    </location>
</feature>
<feature type="transmembrane region" description="Helical" evidence="7">
    <location>
        <begin position="123"/>
        <end position="145"/>
    </location>
</feature>
<sequence length="481" mass="55090">MENNKDVHLLHRLNSNMTNLITNNHDIFVDDLHFCKVILYKEINDTSIHIWDLIIFIPNILFLLYMIWHSQSAKDRVHTFGGDLTDKIFWVIVRFFLLSTEISVLVFGLFAGHLDVRQSIRRILTITLMLSLIYSICQGSFEIIAPDSSFYIHSKSYYLFGHGGMIFWFGTCFLSFIIYLIVVLLPWSPCRHRLLLPTKKSFYFYAATLSTLNLIQAIGALLFYLNVPEGLCIVDATTYLYFTFFTPLVYFIFLSPFLAASTTNQVSSALVTTTAGIESSTHHHHSNSNRPIVPLTRPTNLFNQNVRGAVNFSYRPQIDDDELLDNEDEFANSFGSFTGGALHFDHYDGGPYAQQQQQQHGSHGYLVYGGNGNRGIPRDFSTFSIQTTASNINSPNVSGLLENQNIDLNRSEKNRRDNDDQSKNDDDDDDDDRRVINTTEMINTKDHLLIESHMLQEQKPRLTNDNQCDDEKIQKSECTEQ</sequence>
<protein>
    <submittedName>
        <fullName evidence="8">Transmembrane protein adipocyte-associated 1</fullName>
    </submittedName>
</protein>
<feature type="region of interest" description="Disordered" evidence="6">
    <location>
        <begin position="348"/>
        <end position="370"/>
    </location>
</feature>
<keyword evidence="5 7" id="KW-0472">Membrane</keyword>
<keyword evidence="9" id="KW-1185">Reference proteome</keyword>
<reference evidence="8" key="1">
    <citation type="submission" date="2013-05" db="EMBL/GenBank/DDBJ databases">
        <authorList>
            <person name="Yim A.K.Y."/>
            <person name="Chan T.F."/>
            <person name="Ji K.M."/>
            <person name="Liu X.Y."/>
            <person name="Zhou J.W."/>
            <person name="Li R.Q."/>
            <person name="Yang K.Y."/>
            <person name="Li J."/>
            <person name="Li M."/>
            <person name="Law P.T.W."/>
            <person name="Wu Y.L."/>
            <person name="Cai Z.L."/>
            <person name="Qin H."/>
            <person name="Bao Y."/>
            <person name="Leung R.K.K."/>
            <person name="Ng P.K.S."/>
            <person name="Zou J."/>
            <person name="Zhong X.J."/>
            <person name="Ran P.X."/>
            <person name="Zhong N.S."/>
            <person name="Liu Z.G."/>
            <person name="Tsui S.K.W."/>
        </authorList>
    </citation>
    <scope>NUCLEOTIDE SEQUENCE</scope>
    <source>
        <strain evidence="8">Derf</strain>
        <tissue evidence="8">Whole organism</tissue>
    </source>
</reference>
<dbReference type="PANTHER" id="PTHR15876:SF8">
    <property type="entry name" value="TRANSMEMBRANE PROTEIN ADIPOCYTE-ASSOCIATED 1"/>
    <property type="match status" value="1"/>
</dbReference>
<comment type="subcellular location">
    <subcellularLocation>
        <location evidence="1">Membrane</location>
        <topology evidence="1">Multi-pass membrane protein</topology>
    </subcellularLocation>
</comment>
<evidence type="ECO:0000256" key="7">
    <source>
        <dbReference type="SAM" id="Phobius"/>
    </source>
</evidence>
<evidence type="ECO:0000256" key="2">
    <source>
        <dbReference type="ARBA" id="ARBA00010125"/>
    </source>
</evidence>
<comment type="similarity">
    <text evidence="2">Belongs to the UPF0359 family.</text>
</comment>
<feature type="transmembrane region" description="Helical" evidence="7">
    <location>
        <begin position="50"/>
        <end position="68"/>
    </location>
</feature>
<evidence type="ECO:0000256" key="6">
    <source>
        <dbReference type="SAM" id="MobiDB-lite"/>
    </source>
</evidence>
<evidence type="ECO:0000313" key="8">
    <source>
        <dbReference type="EMBL" id="KAH9527032.1"/>
    </source>
</evidence>
<dbReference type="GO" id="GO:0004930">
    <property type="term" value="F:G protein-coupled receptor activity"/>
    <property type="evidence" value="ECO:0007669"/>
    <property type="project" value="TreeGrafter"/>
</dbReference>
<feature type="transmembrane region" description="Helical" evidence="7">
    <location>
        <begin position="239"/>
        <end position="260"/>
    </location>
</feature>
<feature type="transmembrane region" description="Helical" evidence="7">
    <location>
        <begin position="202"/>
        <end position="227"/>
    </location>
</feature>
<feature type="compositionally biased region" description="Basic and acidic residues" evidence="6">
    <location>
        <begin position="469"/>
        <end position="481"/>
    </location>
</feature>
<reference evidence="8" key="2">
    <citation type="journal article" date="2022" name="Res Sq">
        <title>Comparative Genomics Reveals Insights into the Divergent Evolution of Astigmatic Mites and Household Pest Adaptations.</title>
        <authorList>
            <person name="Xiong Q."/>
            <person name="Wan A.T.-Y."/>
            <person name="Liu X.-Y."/>
            <person name="Fung C.S.-H."/>
            <person name="Xiao X."/>
            <person name="Malainual N."/>
            <person name="Hou J."/>
            <person name="Wang L."/>
            <person name="Wang M."/>
            <person name="Yang K."/>
            <person name="Cui Y."/>
            <person name="Leung E."/>
            <person name="Nong W."/>
            <person name="Shin S.-K."/>
            <person name="Au S."/>
            <person name="Jeong K.Y."/>
            <person name="Chew F.T."/>
            <person name="Hui J."/>
            <person name="Leung T.F."/>
            <person name="Tungtrongchitr A."/>
            <person name="Zhong N."/>
            <person name="Liu Z."/>
            <person name="Tsui S."/>
        </authorList>
    </citation>
    <scope>NUCLEOTIDE SEQUENCE</scope>
    <source>
        <strain evidence="8">Derf</strain>
        <tissue evidence="8">Whole organism</tissue>
    </source>
</reference>
<organism evidence="8 9">
    <name type="scientific">Dermatophagoides farinae</name>
    <name type="common">American house dust mite</name>
    <dbReference type="NCBI Taxonomy" id="6954"/>
    <lineage>
        <taxon>Eukaryota</taxon>
        <taxon>Metazoa</taxon>
        <taxon>Ecdysozoa</taxon>
        <taxon>Arthropoda</taxon>
        <taxon>Chelicerata</taxon>
        <taxon>Arachnida</taxon>
        <taxon>Acari</taxon>
        <taxon>Acariformes</taxon>
        <taxon>Sarcoptiformes</taxon>
        <taxon>Astigmata</taxon>
        <taxon>Psoroptidia</taxon>
        <taxon>Analgoidea</taxon>
        <taxon>Pyroglyphidae</taxon>
        <taxon>Dermatophagoidinae</taxon>
        <taxon>Dermatophagoides</taxon>
    </lineage>
</organism>
<dbReference type="Proteomes" id="UP000790347">
    <property type="component" value="Unassembled WGS sequence"/>
</dbReference>
<evidence type="ECO:0000313" key="9">
    <source>
        <dbReference type="Proteomes" id="UP000790347"/>
    </source>
</evidence>
<dbReference type="GO" id="GO:0005886">
    <property type="term" value="C:plasma membrane"/>
    <property type="evidence" value="ECO:0007669"/>
    <property type="project" value="TreeGrafter"/>
</dbReference>
<accession>A0A922I7X2</accession>
<name>A0A922I7X2_DERFA</name>
<feature type="region of interest" description="Disordered" evidence="6">
    <location>
        <begin position="457"/>
        <end position="481"/>
    </location>
</feature>
<evidence type="ECO:0000256" key="3">
    <source>
        <dbReference type="ARBA" id="ARBA00022692"/>
    </source>
</evidence>
<comment type="caution">
    <text evidence="8">The sequence shown here is derived from an EMBL/GenBank/DDBJ whole genome shotgun (WGS) entry which is preliminary data.</text>
</comment>
<feature type="region of interest" description="Disordered" evidence="6">
    <location>
        <begin position="409"/>
        <end position="433"/>
    </location>
</feature>
<dbReference type="Pfam" id="PF10160">
    <property type="entry name" value="Tmemb_40"/>
    <property type="match status" value="1"/>
</dbReference>
<dbReference type="AlphaFoldDB" id="A0A922I7X2"/>
<keyword evidence="4 7" id="KW-1133">Transmembrane helix</keyword>
<dbReference type="EMBL" id="ASGP02000001">
    <property type="protein sequence ID" value="KAH9527032.1"/>
    <property type="molecule type" value="Genomic_DNA"/>
</dbReference>
<evidence type="ECO:0000256" key="1">
    <source>
        <dbReference type="ARBA" id="ARBA00004141"/>
    </source>
</evidence>
<evidence type="ECO:0000256" key="5">
    <source>
        <dbReference type="ARBA" id="ARBA00023136"/>
    </source>
</evidence>
<proteinExistence type="inferred from homology"/>
<feature type="transmembrane region" description="Helical" evidence="7">
    <location>
        <begin position="165"/>
        <end position="190"/>
    </location>
</feature>
<gene>
    <name evidence="8" type="primary">TPRA1</name>
    <name evidence="8" type="ORF">DERF_001082</name>
</gene>
<evidence type="ECO:0000256" key="4">
    <source>
        <dbReference type="ARBA" id="ARBA00022989"/>
    </source>
</evidence>
<keyword evidence="3 7" id="KW-0812">Transmembrane</keyword>
<feature type="transmembrane region" description="Helical" evidence="7">
    <location>
        <begin position="88"/>
        <end position="111"/>
    </location>
</feature>
<dbReference type="InterPro" id="IPR018781">
    <property type="entry name" value="TPRA1/CAND2/CAND8"/>
</dbReference>